<dbReference type="Proteomes" id="UP000054018">
    <property type="component" value="Unassembled WGS sequence"/>
</dbReference>
<name>A0A0C9YRC6_9AGAM</name>
<dbReference type="EMBL" id="KN834571">
    <property type="protein sequence ID" value="KIK10563.1"/>
    <property type="molecule type" value="Genomic_DNA"/>
</dbReference>
<protein>
    <submittedName>
        <fullName evidence="1">Uncharacterized protein</fullName>
    </submittedName>
</protein>
<dbReference type="EMBL" id="KN833690">
    <property type="protein sequence ID" value="KIK29031.1"/>
    <property type="molecule type" value="Genomic_DNA"/>
</dbReference>
<accession>A0A0C9YRC6</accession>
<reference evidence="1" key="3">
    <citation type="submission" date="2015-02" db="EMBL/GenBank/DDBJ databases">
        <title>Evolutionary Origins and Diversification of the Mycorrhizal Mutualists.</title>
        <authorList>
            <consortium name="DOE Joint Genome Institute"/>
            <consortium name="Mycorrhizal Genomics Consortium"/>
            <person name="Kohler A."/>
            <person name="Kuo A."/>
            <person name="Nagy L.G."/>
            <person name="Floudas D."/>
            <person name="Copeland A."/>
            <person name="Barry K.W."/>
            <person name="Cichocki N."/>
            <person name="Veneault-Fourrey C."/>
            <person name="LaButti K."/>
            <person name="Lindquist E.A."/>
            <person name="Lipzen A."/>
            <person name="Lundell T."/>
            <person name="Morin E."/>
            <person name="Murat C."/>
            <person name="Riley R."/>
            <person name="Ohm R."/>
            <person name="Sun H."/>
            <person name="Tunlid A."/>
            <person name="Henrissat B."/>
            <person name="Grigoriev I.V."/>
            <person name="Hibbett D.S."/>
            <person name="Martin F."/>
        </authorList>
    </citation>
    <scope>NUCLEOTIDE SEQUENCE</scope>
    <source>
        <strain evidence="1 3">441</strain>
    </source>
</reference>
<evidence type="ECO:0000313" key="1">
    <source>
        <dbReference type="EMBL" id="KIK10563.1"/>
    </source>
</evidence>
<dbReference type="AlphaFoldDB" id="A0A0C9YRC6"/>
<reference evidence="3" key="2">
    <citation type="submission" date="2015-01" db="EMBL/GenBank/DDBJ databases">
        <title>Evolutionary Origins and Diversification of the Mycorrhizal Mutualists.</title>
        <authorList>
            <consortium name="DOE Joint Genome Institute"/>
            <consortium name="Mycorrhizal Genomics Consortium"/>
            <person name="Kohler A."/>
            <person name="Kuo A."/>
            <person name="Nagy L.G."/>
            <person name="Floudas D."/>
            <person name="Copeland A."/>
            <person name="Barry K.W."/>
            <person name="Cichocki N."/>
            <person name="Veneault-Fourrey C."/>
            <person name="LaButti K."/>
            <person name="Lindquist E.A."/>
            <person name="Lipzen A."/>
            <person name="Lundell T."/>
            <person name="Morin E."/>
            <person name="Murat C."/>
            <person name="Riley R."/>
            <person name="Ohm R."/>
            <person name="Sun H."/>
            <person name="Tunlid A."/>
            <person name="Henrissat B."/>
            <person name="Grigoriev I.V."/>
            <person name="Hibbett D.S."/>
            <person name="Martin F."/>
        </authorList>
    </citation>
    <scope>NUCLEOTIDE SEQUENCE [LARGE SCALE GENOMIC DNA]</scope>
    <source>
        <strain evidence="3">441</strain>
    </source>
</reference>
<sequence>MLPVYKTFQIPHNSSTLADSTKLQSGALVVGYHLPYGVAAELVIILDFESVIVLVDHNDGE</sequence>
<organism evidence="1 3">
    <name type="scientific">Pisolithus microcarpus 441</name>
    <dbReference type="NCBI Taxonomy" id="765257"/>
    <lineage>
        <taxon>Eukaryota</taxon>
        <taxon>Fungi</taxon>
        <taxon>Dikarya</taxon>
        <taxon>Basidiomycota</taxon>
        <taxon>Agaricomycotina</taxon>
        <taxon>Agaricomycetes</taxon>
        <taxon>Agaricomycetidae</taxon>
        <taxon>Boletales</taxon>
        <taxon>Sclerodermatineae</taxon>
        <taxon>Pisolithaceae</taxon>
        <taxon>Pisolithus</taxon>
    </lineage>
</organism>
<gene>
    <name evidence="2" type="ORF">PISMIDRAFT_672417</name>
    <name evidence="1" type="ORF">PISMIDRAFT_690958</name>
</gene>
<reference evidence="1 3" key="1">
    <citation type="submission" date="2014-04" db="EMBL/GenBank/DDBJ databases">
        <authorList>
            <consortium name="DOE Joint Genome Institute"/>
            <person name="Kuo A."/>
            <person name="Kohler A."/>
            <person name="Costa M.D."/>
            <person name="Nagy L.G."/>
            <person name="Floudas D."/>
            <person name="Copeland A."/>
            <person name="Barry K.W."/>
            <person name="Cichocki N."/>
            <person name="Veneault-Fourrey C."/>
            <person name="LaButti K."/>
            <person name="Lindquist E.A."/>
            <person name="Lipzen A."/>
            <person name="Lundell T."/>
            <person name="Morin E."/>
            <person name="Murat C."/>
            <person name="Sun H."/>
            <person name="Tunlid A."/>
            <person name="Henrissat B."/>
            <person name="Grigoriev I.V."/>
            <person name="Hibbett D.S."/>
            <person name="Martin F."/>
            <person name="Nordberg H.P."/>
            <person name="Cantor M.N."/>
            <person name="Hua S.X."/>
        </authorList>
    </citation>
    <scope>NUCLEOTIDE SEQUENCE [LARGE SCALE GENOMIC DNA]</scope>
    <source>
        <strain evidence="1 3">441</strain>
    </source>
</reference>
<keyword evidence="3" id="KW-1185">Reference proteome</keyword>
<dbReference type="HOGENOM" id="CLU_2923568_0_0_1"/>
<proteinExistence type="predicted"/>
<evidence type="ECO:0000313" key="3">
    <source>
        <dbReference type="Proteomes" id="UP000054018"/>
    </source>
</evidence>
<evidence type="ECO:0000313" key="2">
    <source>
        <dbReference type="EMBL" id="KIK29031.1"/>
    </source>
</evidence>